<name>A0A1K0GWR2_9BASI</name>
<gene>
    <name evidence="1" type="ORF">UBRO_20437</name>
</gene>
<dbReference type="AlphaFoldDB" id="A0A1K0GWR2"/>
<dbReference type="EMBL" id="LT558117">
    <property type="protein sequence ID" value="SAM64670.1"/>
    <property type="molecule type" value="Genomic_DNA"/>
</dbReference>
<organism evidence="1 2">
    <name type="scientific">Ustilago bromivora</name>
    <dbReference type="NCBI Taxonomy" id="307758"/>
    <lineage>
        <taxon>Eukaryota</taxon>
        <taxon>Fungi</taxon>
        <taxon>Dikarya</taxon>
        <taxon>Basidiomycota</taxon>
        <taxon>Ustilaginomycotina</taxon>
        <taxon>Ustilaginomycetes</taxon>
        <taxon>Ustilaginales</taxon>
        <taxon>Ustilaginaceae</taxon>
        <taxon>Ustilago</taxon>
    </lineage>
</organism>
<evidence type="ECO:0000313" key="1">
    <source>
        <dbReference type="EMBL" id="SAM64670.1"/>
    </source>
</evidence>
<reference evidence="2" key="1">
    <citation type="submission" date="2016-04" db="EMBL/GenBank/DDBJ databases">
        <authorList>
            <person name="Guldener U."/>
            <person name="Guldener U."/>
        </authorList>
    </citation>
    <scope>NUCLEOTIDE SEQUENCE [LARGE SCALE GENOMIC DNA]</scope>
    <source>
        <strain evidence="2">UB2112</strain>
    </source>
</reference>
<protein>
    <submittedName>
        <fullName evidence="1">Uncharacterized protein</fullName>
    </submittedName>
</protein>
<sequence>MCSYAPTPSIHIVSCCPSPLATSDGDESPMVALLFLCDCSTHVASMSLSRGACSEICRMSSFWPISLRSVRHPRLDRTRISCPRHTQCLSRIFCADPVTQGKGGLCCCLLQVKTQQAHLLLALCRMSELERGKEKHTGFQHQILCW</sequence>
<proteinExistence type="predicted"/>
<accession>A0A1K0GWR2</accession>
<evidence type="ECO:0000313" key="2">
    <source>
        <dbReference type="Proteomes" id="UP000179920"/>
    </source>
</evidence>
<dbReference type="Proteomes" id="UP000179920">
    <property type="component" value="Chromosome I"/>
</dbReference>